<dbReference type="OrthoDB" id="9802426at2"/>
<dbReference type="Pfam" id="PF00072">
    <property type="entry name" value="Response_reg"/>
    <property type="match status" value="1"/>
</dbReference>
<dbReference type="STRING" id="1907941.BKE30_08070"/>
<proteinExistence type="predicted"/>
<feature type="DNA-binding region" description="OmpR/PhoB-type" evidence="5">
    <location>
        <begin position="123"/>
        <end position="217"/>
    </location>
</feature>
<keyword evidence="2 5" id="KW-0238">DNA-binding</keyword>
<dbReference type="Gene3D" id="3.40.50.2300">
    <property type="match status" value="1"/>
</dbReference>
<dbReference type="GO" id="GO:0032993">
    <property type="term" value="C:protein-DNA complex"/>
    <property type="evidence" value="ECO:0007669"/>
    <property type="project" value="TreeGrafter"/>
</dbReference>
<dbReference type="GO" id="GO:0005829">
    <property type="term" value="C:cytosol"/>
    <property type="evidence" value="ECO:0007669"/>
    <property type="project" value="TreeGrafter"/>
</dbReference>
<keyword evidence="9" id="KW-1185">Reference proteome</keyword>
<dbReference type="GO" id="GO:0000156">
    <property type="term" value="F:phosphorelay response regulator activity"/>
    <property type="evidence" value="ECO:0007669"/>
    <property type="project" value="TreeGrafter"/>
</dbReference>
<evidence type="ECO:0000313" key="8">
    <source>
        <dbReference type="EMBL" id="ONG40006.1"/>
    </source>
</evidence>
<dbReference type="PANTHER" id="PTHR48111:SF67">
    <property type="entry name" value="TRANSCRIPTIONAL REGULATORY PROTEIN TCTD"/>
    <property type="match status" value="1"/>
</dbReference>
<dbReference type="InterPro" id="IPR036388">
    <property type="entry name" value="WH-like_DNA-bd_sf"/>
</dbReference>
<sequence>MTLLFVEDDSMIGESTCVLLKQAGFNVHWAKTGTQALQLFDNHDYEFVLLDLGLPGLDGTQVLQRIRKVSDLPILILTARDNVEDRVSGLEQGADDYLVKPYHIDELLARIRALLRRAKGATQTEYMLGDIKIIPAAHAVYKNDQLIEVSAKEWSIIETLAATPNCIFSREQLEQKISEKQDILQSNTIEVHIHNIRQKLGKNFIKTIRGLGYKIGNLEQ</sequence>
<keyword evidence="1" id="KW-0805">Transcription regulation</keyword>
<evidence type="ECO:0000256" key="5">
    <source>
        <dbReference type="PROSITE-ProRule" id="PRU01091"/>
    </source>
</evidence>
<dbReference type="SMART" id="SM00862">
    <property type="entry name" value="Trans_reg_C"/>
    <property type="match status" value="1"/>
</dbReference>
<dbReference type="PROSITE" id="PS51755">
    <property type="entry name" value="OMPR_PHOB"/>
    <property type="match status" value="1"/>
</dbReference>
<dbReference type="InterPro" id="IPR039420">
    <property type="entry name" value="WalR-like"/>
</dbReference>
<protein>
    <submittedName>
        <fullName evidence="8">DNA-binding response regulator PmrA</fullName>
    </submittedName>
</protein>
<evidence type="ECO:0000256" key="4">
    <source>
        <dbReference type="PROSITE-ProRule" id="PRU00169"/>
    </source>
</evidence>
<keyword evidence="4" id="KW-0597">Phosphoprotein</keyword>
<dbReference type="Gene3D" id="1.10.10.10">
    <property type="entry name" value="Winged helix-like DNA-binding domain superfamily/Winged helix DNA-binding domain"/>
    <property type="match status" value="1"/>
</dbReference>
<evidence type="ECO:0000259" key="6">
    <source>
        <dbReference type="PROSITE" id="PS50110"/>
    </source>
</evidence>
<dbReference type="CDD" id="cd00383">
    <property type="entry name" value="trans_reg_C"/>
    <property type="match status" value="1"/>
</dbReference>
<dbReference type="Proteomes" id="UP000192132">
    <property type="component" value="Unassembled WGS sequence"/>
</dbReference>
<dbReference type="PROSITE" id="PS50110">
    <property type="entry name" value="RESPONSE_REGULATORY"/>
    <property type="match status" value="1"/>
</dbReference>
<dbReference type="SMART" id="SM00448">
    <property type="entry name" value="REC"/>
    <property type="match status" value="1"/>
</dbReference>
<feature type="domain" description="OmpR/PhoB-type" evidence="7">
    <location>
        <begin position="123"/>
        <end position="217"/>
    </location>
</feature>
<dbReference type="AlphaFoldDB" id="A0A1S8CVA1"/>
<keyword evidence="3" id="KW-0804">Transcription</keyword>
<evidence type="ECO:0000256" key="2">
    <source>
        <dbReference type="ARBA" id="ARBA00023125"/>
    </source>
</evidence>
<organism evidence="8 9">
    <name type="scientific">Alkanindiges hydrocarboniclasticus</name>
    <dbReference type="NCBI Taxonomy" id="1907941"/>
    <lineage>
        <taxon>Bacteria</taxon>
        <taxon>Pseudomonadati</taxon>
        <taxon>Pseudomonadota</taxon>
        <taxon>Gammaproteobacteria</taxon>
        <taxon>Moraxellales</taxon>
        <taxon>Moraxellaceae</taxon>
        <taxon>Alkanindiges</taxon>
    </lineage>
</organism>
<dbReference type="InterPro" id="IPR001867">
    <property type="entry name" value="OmpR/PhoB-type_DNA-bd"/>
</dbReference>
<dbReference type="PANTHER" id="PTHR48111">
    <property type="entry name" value="REGULATOR OF RPOS"/>
    <property type="match status" value="1"/>
</dbReference>
<evidence type="ECO:0000256" key="1">
    <source>
        <dbReference type="ARBA" id="ARBA00023015"/>
    </source>
</evidence>
<reference evidence="8 9" key="1">
    <citation type="submission" date="2016-10" db="EMBL/GenBank/DDBJ databases">
        <title>Draft Genome sequence of Alkanindiges sp. strain H1.</title>
        <authorList>
            <person name="Subhash Y."/>
            <person name="Lee S."/>
        </authorList>
    </citation>
    <scope>NUCLEOTIDE SEQUENCE [LARGE SCALE GENOMIC DNA]</scope>
    <source>
        <strain evidence="8 9">H1</strain>
    </source>
</reference>
<evidence type="ECO:0000259" key="7">
    <source>
        <dbReference type="PROSITE" id="PS51755"/>
    </source>
</evidence>
<name>A0A1S8CVA1_9GAMM</name>
<dbReference type="InterPro" id="IPR001789">
    <property type="entry name" value="Sig_transdc_resp-reg_receiver"/>
</dbReference>
<evidence type="ECO:0000313" key="9">
    <source>
        <dbReference type="Proteomes" id="UP000192132"/>
    </source>
</evidence>
<evidence type="ECO:0000256" key="3">
    <source>
        <dbReference type="ARBA" id="ARBA00023163"/>
    </source>
</evidence>
<accession>A0A1S8CVA1</accession>
<feature type="domain" description="Response regulatory" evidence="6">
    <location>
        <begin position="2"/>
        <end position="115"/>
    </location>
</feature>
<dbReference type="Pfam" id="PF00486">
    <property type="entry name" value="Trans_reg_C"/>
    <property type="match status" value="1"/>
</dbReference>
<gene>
    <name evidence="8" type="ORF">BKE30_08070</name>
</gene>
<dbReference type="InterPro" id="IPR011006">
    <property type="entry name" value="CheY-like_superfamily"/>
</dbReference>
<dbReference type="SUPFAM" id="SSF52172">
    <property type="entry name" value="CheY-like"/>
    <property type="match status" value="1"/>
</dbReference>
<dbReference type="GO" id="GO:0006355">
    <property type="term" value="P:regulation of DNA-templated transcription"/>
    <property type="evidence" value="ECO:0007669"/>
    <property type="project" value="InterPro"/>
</dbReference>
<dbReference type="EMBL" id="MLCN01000020">
    <property type="protein sequence ID" value="ONG40006.1"/>
    <property type="molecule type" value="Genomic_DNA"/>
</dbReference>
<dbReference type="Gene3D" id="6.10.250.690">
    <property type="match status" value="1"/>
</dbReference>
<dbReference type="GO" id="GO:0000976">
    <property type="term" value="F:transcription cis-regulatory region binding"/>
    <property type="evidence" value="ECO:0007669"/>
    <property type="project" value="TreeGrafter"/>
</dbReference>
<comment type="caution">
    <text evidence="8">The sequence shown here is derived from an EMBL/GenBank/DDBJ whole genome shotgun (WGS) entry which is preliminary data.</text>
</comment>
<feature type="modified residue" description="4-aspartylphosphate" evidence="4">
    <location>
        <position position="51"/>
    </location>
</feature>
<dbReference type="RefSeq" id="WP_076878107.1">
    <property type="nucleotide sequence ID" value="NZ_MLCN01000020.1"/>
</dbReference>